<evidence type="ECO:0000256" key="2">
    <source>
        <dbReference type="ARBA" id="ARBA00022475"/>
    </source>
</evidence>
<evidence type="ECO:0000256" key="6">
    <source>
        <dbReference type="ARBA" id="ARBA00038076"/>
    </source>
</evidence>
<protein>
    <submittedName>
        <fullName evidence="9">ABC transporter permease protein</fullName>
    </submittedName>
</protein>
<dbReference type="PANTHER" id="PTHR30572:SF4">
    <property type="entry name" value="ABC TRANSPORTER PERMEASE YTRF"/>
    <property type="match status" value="1"/>
</dbReference>
<feature type="transmembrane region" description="Helical" evidence="7">
    <location>
        <begin position="420"/>
        <end position="440"/>
    </location>
</feature>
<evidence type="ECO:0000313" key="10">
    <source>
        <dbReference type="Proteomes" id="UP000037267"/>
    </source>
</evidence>
<keyword evidence="2" id="KW-1003">Cell membrane</keyword>
<dbReference type="RefSeq" id="WP_050355369.1">
    <property type="nucleotide sequence ID" value="NZ_LGSS01000008.1"/>
</dbReference>
<comment type="subcellular location">
    <subcellularLocation>
        <location evidence="1">Cell membrane</location>
        <topology evidence="1">Multi-pass membrane protein</topology>
    </subcellularLocation>
</comment>
<sequence>MNTISNLVRKNLKSYKIRNTLVLLTIIFATCLITSIGILSKSINQMMINQIVRQTGSAHGKYKNLNDKQFGIIKNNLKFEKVGEYIKLGNSRIKESEDGYISLIYADKNTAHLMNMDLEKGKLPQKSNEVALEKWVIKELNLKPKIGETIKLKYGKSLNDDSDRKISDEKELTFILTGILKDNINSKQSYNSLGIVSRDLVLRENRNEDIKSTAYVKLKSNKNIEENINMIGRSIALDKKNISVNTDYINILKTDFESLIPFIIVGVIVIFATIIVIYNIFNISIVERVNQLGLLSALGSTKGQLRKIIFKEGIILSVISIPIGIILGHVISFLLIPLLNLDELKGTFSPYIILVSALVSFITVFLALIKPSKIASRISPIESIRYNNVDIKRKRKKGYDKVSIKNIAYLNLWRNKKRTIITILSLTMSGVLFILFSTVLNSMNVDSLTKGYINNDFHLTSDRVHLDDKSDPLNETLINYIKGLEGIKKMETLKYYWVYVKNNKGLIKLSDGSTTDKLNSVLYGYEESALKELRDYLIEGEISIENLKSKNEVLAVARSEGESSYKVGDKVILEITERDEKGTIIKEIKKEVLISGIVNSNVRWIGYSGLGDDFITHQDTFGKITEDERVGRLYIDVNKDKYEEVNNALKSIVDKNDKIKYMSYKEYREEREKELRGVKVISMSLVSIIGLIGMFNLVNTMITSIFTRRKELGMLQAVGLSNTQMRKMLQIEGLYYAAISTILSVPTGIGLGYAFYILFKKSATYATYKFPLIQTILVIIMFTLTQILVTYIIEKNIRKDSIVDRIRYNE</sequence>
<keyword evidence="4 7" id="KW-1133">Transmembrane helix</keyword>
<keyword evidence="5 7" id="KW-0472">Membrane</keyword>
<dbReference type="InterPro" id="IPR050250">
    <property type="entry name" value="Macrolide_Exporter_MacB"/>
</dbReference>
<feature type="transmembrane region" description="Helical" evidence="7">
    <location>
        <begin position="259"/>
        <end position="281"/>
    </location>
</feature>
<keyword evidence="10" id="KW-1185">Reference proteome</keyword>
<evidence type="ECO:0000256" key="5">
    <source>
        <dbReference type="ARBA" id="ARBA00023136"/>
    </source>
</evidence>
<organism evidence="9 10">
    <name type="scientific">Gottschalkia purinilytica</name>
    <name type="common">Clostridium purinilyticum</name>
    <dbReference type="NCBI Taxonomy" id="1503"/>
    <lineage>
        <taxon>Bacteria</taxon>
        <taxon>Bacillati</taxon>
        <taxon>Bacillota</taxon>
        <taxon>Tissierellia</taxon>
        <taxon>Tissierellales</taxon>
        <taxon>Gottschalkiaceae</taxon>
        <taxon>Gottschalkia</taxon>
    </lineage>
</organism>
<comment type="caution">
    <text evidence="9">The sequence shown here is derived from an EMBL/GenBank/DDBJ whole genome shotgun (WGS) entry which is preliminary data.</text>
</comment>
<dbReference type="Pfam" id="PF02687">
    <property type="entry name" value="FtsX"/>
    <property type="match status" value="2"/>
</dbReference>
<dbReference type="PANTHER" id="PTHR30572">
    <property type="entry name" value="MEMBRANE COMPONENT OF TRANSPORTER-RELATED"/>
    <property type="match status" value="1"/>
</dbReference>
<dbReference type="EMBL" id="LGSS01000008">
    <property type="protein sequence ID" value="KNF08267.1"/>
    <property type="molecule type" value="Genomic_DNA"/>
</dbReference>
<dbReference type="InterPro" id="IPR003838">
    <property type="entry name" value="ABC3_permease_C"/>
</dbReference>
<reference evidence="10" key="1">
    <citation type="submission" date="2015-07" db="EMBL/GenBank/DDBJ databases">
        <title>Draft genome sequence of the purine-degrading Gottschalkia purinilyticum DSM 1384 (formerly Clostridium purinilyticum).</title>
        <authorList>
            <person name="Poehlein A."/>
            <person name="Schiel-Bengelsdorf B."/>
            <person name="Bengelsdorf F.R."/>
            <person name="Daniel R."/>
            <person name="Duerre P."/>
        </authorList>
    </citation>
    <scope>NUCLEOTIDE SEQUENCE [LARGE SCALE GENOMIC DNA]</scope>
    <source>
        <strain evidence="10">DSM 1384</strain>
    </source>
</reference>
<dbReference type="Proteomes" id="UP000037267">
    <property type="component" value="Unassembled WGS sequence"/>
</dbReference>
<feature type="transmembrane region" description="Helical" evidence="7">
    <location>
        <begin position="21"/>
        <end position="40"/>
    </location>
</feature>
<feature type="transmembrane region" description="Helical" evidence="7">
    <location>
        <begin position="680"/>
        <end position="706"/>
    </location>
</feature>
<proteinExistence type="inferred from homology"/>
<dbReference type="GO" id="GO:0005886">
    <property type="term" value="C:plasma membrane"/>
    <property type="evidence" value="ECO:0007669"/>
    <property type="project" value="UniProtKB-SubCell"/>
</dbReference>
<dbReference type="PATRIC" id="fig|1503.3.peg.3170"/>
<evidence type="ECO:0000259" key="8">
    <source>
        <dbReference type="Pfam" id="PF02687"/>
    </source>
</evidence>
<feature type="transmembrane region" description="Helical" evidence="7">
    <location>
        <begin position="771"/>
        <end position="793"/>
    </location>
</feature>
<evidence type="ECO:0000256" key="4">
    <source>
        <dbReference type="ARBA" id="ARBA00022989"/>
    </source>
</evidence>
<feature type="transmembrane region" description="Helical" evidence="7">
    <location>
        <begin position="314"/>
        <end position="336"/>
    </location>
</feature>
<evidence type="ECO:0000256" key="7">
    <source>
        <dbReference type="SAM" id="Phobius"/>
    </source>
</evidence>
<feature type="transmembrane region" description="Helical" evidence="7">
    <location>
        <begin position="348"/>
        <end position="369"/>
    </location>
</feature>
<dbReference type="STRING" id="1503.CLPU_8c00320"/>
<dbReference type="GO" id="GO:0022857">
    <property type="term" value="F:transmembrane transporter activity"/>
    <property type="evidence" value="ECO:0007669"/>
    <property type="project" value="TreeGrafter"/>
</dbReference>
<evidence type="ECO:0000256" key="3">
    <source>
        <dbReference type="ARBA" id="ARBA00022692"/>
    </source>
</evidence>
<feature type="domain" description="ABC3 transporter permease C-terminal" evidence="8">
    <location>
        <begin position="684"/>
        <end position="800"/>
    </location>
</feature>
<dbReference type="OrthoDB" id="9793166at2"/>
<comment type="similarity">
    <text evidence="6">Belongs to the ABC-4 integral membrane protein family.</text>
</comment>
<feature type="transmembrane region" description="Helical" evidence="7">
    <location>
        <begin position="734"/>
        <end position="759"/>
    </location>
</feature>
<evidence type="ECO:0000256" key="1">
    <source>
        <dbReference type="ARBA" id="ARBA00004651"/>
    </source>
</evidence>
<name>A0A0L0W9Z9_GOTPU</name>
<keyword evidence="3 7" id="KW-0812">Transmembrane</keyword>
<evidence type="ECO:0000313" key="9">
    <source>
        <dbReference type="EMBL" id="KNF08267.1"/>
    </source>
</evidence>
<feature type="domain" description="ABC3 transporter permease C-terminal" evidence="8">
    <location>
        <begin position="263"/>
        <end position="380"/>
    </location>
</feature>
<gene>
    <name evidence="9" type="ORF">CLPU_8c00320</name>
</gene>
<accession>A0A0L0W9Z9</accession>
<dbReference type="AlphaFoldDB" id="A0A0L0W9Z9"/>